<comment type="catalytic activity">
    <reaction evidence="12 13">
        <text>GMP + ATP = GDP + ADP</text>
        <dbReference type="Rhea" id="RHEA:20780"/>
        <dbReference type="ChEBI" id="CHEBI:30616"/>
        <dbReference type="ChEBI" id="CHEBI:58115"/>
        <dbReference type="ChEBI" id="CHEBI:58189"/>
        <dbReference type="ChEBI" id="CHEBI:456216"/>
        <dbReference type="EC" id="2.7.4.8"/>
    </reaction>
</comment>
<dbReference type="InterPro" id="IPR017665">
    <property type="entry name" value="Guanylate_kinase"/>
</dbReference>
<keyword evidence="9 13" id="KW-0418">Kinase</keyword>
<feature type="domain" description="Guanylate kinase-like" evidence="14">
    <location>
        <begin position="1"/>
        <end position="182"/>
    </location>
</feature>
<name>A0A7S8C8M0_9HYPH</name>
<proteinExistence type="inferred from homology"/>
<evidence type="ECO:0000256" key="5">
    <source>
        <dbReference type="ARBA" id="ARBA00016296"/>
    </source>
</evidence>
<dbReference type="InterPro" id="IPR027417">
    <property type="entry name" value="P-loop_NTPase"/>
</dbReference>
<dbReference type="EC" id="2.7.4.8" evidence="4 13"/>
<dbReference type="PROSITE" id="PS50052">
    <property type="entry name" value="GUANYLATE_KINASE_2"/>
    <property type="match status" value="1"/>
</dbReference>
<evidence type="ECO:0000256" key="6">
    <source>
        <dbReference type="ARBA" id="ARBA00022490"/>
    </source>
</evidence>
<dbReference type="InterPro" id="IPR020590">
    <property type="entry name" value="Guanylate_kinase_CS"/>
</dbReference>
<comment type="similarity">
    <text evidence="3 13">Belongs to the guanylate kinase family.</text>
</comment>
<evidence type="ECO:0000256" key="11">
    <source>
        <dbReference type="ARBA" id="ARBA00030128"/>
    </source>
</evidence>
<dbReference type="SMART" id="SM00072">
    <property type="entry name" value="GuKc"/>
    <property type="match status" value="1"/>
</dbReference>
<dbReference type="SUPFAM" id="SSF52540">
    <property type="entry name" value="P-loop containing nucleoside triphosphate hydrolases"/>
    <property type="match status" value="1"/>
</dbReference>
<feature type="binding site" evidence="13">
    <location>
        <begin position="6"/>
        <end position="13"/>
    </location>
    <ligand>
        <name>ATP</name>
        <dbReference type="ChEBI" id="CHEBI:30616"/>
    </ligand>
</feature>
<comment type="function">
    <text evidence="1 13">Essential for recycling GMP and indirectly, cGMP.</text>
</comment>
<evidence type="ECO:0000256" key="13">
    <source>
        <dbReference type="HAMAP-Rule" id="MF_00328"/>
    </source>
</evidence>
<keyword evidence="10 13" id="KW-0067">ATP-binding</keyword>
<evidence type="ECO:0000256" key="8">
    <source>
        <dbReference type="ARBA" id="ARBA00022741"/>
    </source>
</evidence>
<organism evidence="15 16">
    <name type="scientific">Kaustia mangrovi</name>
    <dbReference type="NCBI Taxonomy" id="2593653"/>
    <lineage>
        <taxon>Bacteria</taxon>
        <taxon>Pseudomonadati</taxon>
        <taxon>Pseudomonadota</taxon>
        <taxon>Alphaproteobacteria</taxon>
        <taxon>Hyphomicrobiales</taxon>
        <taxon>Parvibaculaceae</taxon>
        <taxon>Kaustia</taxon>
    </lineage>
</organism>
<evidence type="ECO:0000259" key="14">
    <source>
        <dbReference type="PROSITE" id="PS50052"/>
    </source>
</evidence>
<dbReference type="GO" id="GO:0005829">
    <property type="term" value="C:cytosol"/>
    <property type="evidence" value="ECO:0007669"/>
    <property type="project" value="TreeGrafter"/>
</dbReference>
<dbReference type="KEGG" id="kmn:HW532_19530"/>
<dbReference type="FunFam" id="3.30.63.10:FF:000005">
    <property type="entry name" value="Guanylate kinase"/>
    <property type="match status" value="1"/>
</dbReference>
<dbReference type="RefSeq" id="WP_213164658.1">
    <property type="nucleotide sequence ID" value="NZ_CP058214.1"/>
</dbReference>
<evidence type="ECO:0000256" key="12">
    <source>
        <dbReference type="ARBA" id="ARBA00048594"/>
    </source>
</evidence>
<dbReference type="InterPro" id="IPR008144">
    <property type="entry name" value="Guanylate_kin-like_dom"/>
</dbReference>
<evidence type="ECO:0000256" key="4">
    <source>
        <dbReference type="ARBA" id="ARBA00012961"/>
    </source>
</evidence>
<keyword evidence="16" id="KW-1185">Reference proteome</keyword>
<protein>
    <recommendedName>
        <fullName evidence="5 13">Guanylate kinase</fullName>
        <ecNumber evidence="4 13">2.7.4.8</ecNumber>
    </recommendedName>
    <alternativeName>
        <fullName evidence="11 13">GMP kinase</fullName>
    </alternativeName>
</protein>
<evidence type="ECO:0000313" key="16">
    <source>
        <dbReference type="Proteomes" id="UP000593594"/>
    </source>
</evidence>
<dbReference type="AlphaFoldDB" id="A0A7S8C8M0"/>
<dbReference type="PANTHER" id="PTHR23117:SF13">
    <property type="entry name" value="GUANYLATE KINASE"/>
    <property type="match status" value="1"/>
</dbReference>
<evidence type="ECO:0000256" key="7">
    <source>
        <dbReference type="ARBA" id="ARBA00022679"/>
    </source>
</evidence>
<dbReference type="GO" id="GO:0005524">
    <property type="term" value="F:ATP binding"/>
    <property type="evidence" value="ECO:0007669"/>
    <property type="project" value="UniProtKB-UniRule"/>
</dbReference>
<dbReference type="Pfam" id="PF00625">
    <property type="entry name" value="Guanylate_kin"/>
    <property type="match status" value="1"/>
</dbReference>
<keyword evidence="8 13" id="KW-0547">Nucleotide-binding</keyword>
<evidence type="ECO:0000256" key="1">
    <source>
        <dbReference type="ARBA" id="ARBA00003531"/>
    </source>
</evidence>
<reference evidence="15 16" key="1">
    <citation type="submission" date="2020-06" db="EMBL/GenBank/DDBJ databases">
        <title>Genome sequence of 2 isolates from Red Sea Mangroves.</title>
        <authorList>
            <person name="Sefrji F."/>
            <person name="Michoud G."/>
            <person name="Merlino G."/>
            <person name="Daffonchio D."/>
        </authorList>
    </citation>
    <scope>NUCLEOTIDE SEQUENCE [LARGE SCALE GENOMIC DNA]</scope>
    <source>
        <strain evidence="15 16">R1DC25</strain>
    </source>
</reference>
<keyword evidence="7 13" id="KW-0808">Transferase</keyword>
<evidence type="ECO:0000313" key="15">
    <source>
        <dbReference type="EMBL" id="QPC45428.1"/>
    </source>
</evidence>
<dbReference type="InterPro" id="IPR008145">
    <property type="entry name" value="GK/Ca_channel_bsu"/>
</dbReference>
<sequence length="205" mass="23406">MLVLSSPSGAGKSTLSRLLVDEEKQSGQPFHLSVSVTTREKRPSEVEGVHYQFISRDRFAAMRDRGDLLEWAEVHGNFYGTPRDPVEEALKSGRDVLFDIDWQGTLQLYEQMREDVVSVFILPPSIAELKARLERRAEDSDDVITRRLAGAKAEMEHWSEYDYVVVNTDVEQAFKGVKAILDAERLKRVRRPGLADFVRQLQDDL</sequence>
<dbReference type="PANTHER" id="PTHR23117">
    <property type="entry name" value="GUANYLATE KINASE-RELATED"/>
    <property type="match status" value="1"/>
</dbReference>
<dbReference type="CDD" id="cd00071">
    <property type="entry name" value="GMPK"/>
    <property type="match status" value="1"/>
</dbReference>
<evidence type="ECO:0000256" key="2">
    <source>
        <dbReference type="ARBA" id="ARBA00004496"/>
    </source>
</evidence>
<dbReference type="Gene3D" id="3.40.50.300">
    <property type="entry name" value="P-loop containing nucleotide triphosphate hydrolases"/>
    <property type="match status" value="1"/>
</dbReference>
<comment type="subcellular location">
    <subcellularLocation>
        <location evidence="2 13">Cytoplasm</location>
    </subcellularLocation>
</comment>
<evidence type="ECO:0000256" key="10">
    <source>
        <dbReference type="ARBA" id="ARBA00022840"/>
    </source>
</evidence>
<dbReference type="HAMAP" id="MF_00328">
    <property type="entry name" value="Guanylate_kinase"/>
    <property type="match status" value="1"/>
</dbReference>
<dbReference type="EMBL" id="CP058214">
    <property type="protein sequence ID" value="QPC45428.1"/>
    <property type="molecule type" value="Genomic_DNA"/>
</dbReference>
<gene>
    <name evidence="13 15" type="primary">gmk</name>
    <name evidence="15" type="ORF">HW532_19530</name>
</gene>
<dbReference type="NCBIfam" id="TIGR03263">
    <property type="entry name" value="guanyl_kin"/>
    <property type="match status" value="1"/>
</dbReference>
<dbReference type="GO" id="GO:0004385">
    <property type="term" value="F:GMP kinase activity"/>
    <property type="evidence" value="ECO:0007669"/>
    <property type="project" value="UniProtKB-UniRule"/>
</dbReference>
<keyword evidence="6 13" id="KW-0963">Cytoplasm</keyword>
<dbReference type="PROSITE" id="PS00856">
    <property type="entry name" value="GUANYLATE_KINASE_1"/>
    <property type="match status" value="1"/>
</dbReference>
<dbReference type="Gene3D" id="3.30.63.10">
    <property type="entry name" value="Guanylate Kinase phosphate binding domain"/>
    <property type="match status" value="1"/>
</dbReference>
<dbReference type="Proteomes" id="UP000593594">
    <property type="component" value="Chromosome"/>
</dbReference>
<accession>A0A7S8C8M0</accession>
<evidence type="ECO:0000256" key="3">
    <source>
        <dbReference type="ARBA" id="ARBA00005790"/>
    </source>
</evidence>
<evidence type="ECO:0000256" key="9">
    <source>
        <dbReference type="ARBA" id="ARBA00022777"/>
    </source>
</evidence>